<reference evidence="6 7" key="1">
    <citation type="submission" date="2016-10" db="EMBL/GenBank/DDBJ databases">
        <authorList>
            <person name="de Groot N.N."/>
        </authorList>
    </citation>
    <scope>NUCLEOTIDE SEQUENCE [LARGE SCALE GENOMIC DNA]</scope>
    <source>
        <strain evidence="6 7">DSM 44637</strain>
    </source>
</reference>
<dbReference type="SUPFAM" id="SSF56801">
    <property type="entry name" value="Acetyl-CoA synthetase-like"/>
    <property type="match status" value="1"/>
</dbReference>
<dbReference type="Proteomes" id="UP000199137">
    <property type="component" value="Unassembled WGS sequence"/>
</dbReference>
<dbReference type="GO" id="GO:0031956">
    <property type="term" value="F:medium-chain fatty acid-CoA ligase activity"/>
    <property type="evidence" value="ECO:0007669"/>
    <property type="project" value="TreeGrafter"/>
</dbReference>
<dbReference type="STRING" id="112413.SAMN05421854_102572"/>
<dbReference type="PANTHER" id="PTHR43201:SF5">
    <property type="entry name" value="MEDIUM-CHAIN ACYL-COA LIGASE ACSF2, MITOCHONDRIAL"/>
    <property type="match status" value="1"/>
</dbReference>
<evidence type="ECO:0000259" key="4">
    <source>
        <dbReference type="Pfam" id="PF13193"/>
    </source>
</evidence>
<sequence length="548" mass="58139">MTGVTGERARRYRESGLWNDELVVTPIRRQFAEAAGRCAVVDGTRRIGYAELGDAVGVARDRLAGLGVRPGDRIAVALTNCAEYVVLVLAALELGAAPVLILPAFREHELDHVVAVTEPVLLAVDATGRRTEALTVARRLRERHAGLKNLLVRGGETTGDEVDLALLCEPGGETPSEWKPAAAPSDPAVFLLSGGTTGLPKAIARTHEGYGCMIRHAITVNAMTRDAVNLVVMPAEHGFVMNCPGILGALSVGATVVLSSPESPSGAFEIIERERVTHSTLVPSVALRWSAEAKRTSRDLSSLRVLLVGGSRLAPGTADELRTALGGTVQQCYGMSEGLLCYTRLDDPDEVIRDTQGRPLLPEDEIRVVAADGSDVEPGEEGELLTRGPYTVAGYYANPEATAEAFTPDGFYRTGDLVRVDPGGNLAILGRLRDVINRGGEKISAEELEAMVLRHPSIAQAAGVAMPHAVHGETVCLCVVPAAGAERPGLREVRKFLDGQGLARYKFPEHLVVLDALPLTGTGKVDKAALRRDVTGPPEPTMLSGARG</sequence>
<evidence type="ECO:0000313" key="7">
    <source>
        <dbReference type="Proteomes" id="UP000199137"/>
    </source>
</evidence>
<dbReference type="RefSeq" id="WP_067593739.1">
    <property type="nucleotide sequence ID" value="NZ_FOWC01000002.1"/>
</dbReference>
<dbReference type="Pfam" id="PF13193">
    <property type="entry name" value="AMP-binding_C"/>
    <property type="match status" value="1"/>
</dbReference>
<dbReference type="InterPro" id="IPR042099">
    <property type="entry name" value="ANL_N_sf"/>
</dbReference>
<evidence type="ECO:0000313" key="5">
    <source>
        <dbReference type="EMBL" id="NEC62316.1"/>
    </source>
</evidence>
<reference evidence="5 8" key="2">
    <citation type="submission" date="2020-01" db="EMBL/GenBank/DDBJ databases">
        <title>Insect and environment-associated Actinomycetes.</title>
        <authorList>
            <person name="Currrie C."/>
            <person name="Chevrette M."/>
            <person name="Carlson C."/>
            <person name="Stubbendieck R."/>
            <person name="Wendt-Pienkowski E."/>
        </authorList>
    </citation>
    <scope>NUCLEOTIDE SEQUENCE [LARGE SCALE GENOMIC DNA]</scope>
    <source>
        <strain evidence="5 8">SID8386</strain>
    </source>
</reference>
<protein>
    <submittedName>
        <fullName evidence="5">(2,3-dihydroxybenzoyl)adenylate synthase</fullName>
    </submittedName>
    <submittedName>
        <fullName evidence="6">2,3-dihydroxybenzoate-AMP ligase/mycobactin salicyl-AMP ligase</fullName>
    </submittedName>
</protein>
<dbReference type="AlphaFoldDB" id="A0A1I5IP94"/>
<accession>A0A1I5IP94</accession>
<dbReference type="PANTHER" id="PTHR43201">
    <property type="entry name" value="ACYL-COA SYNTHETASE"/>
    <property type="match status" value="1"/>
</dbReference>
<dbReference type="EMBL" id="FOWC01000002">
    <property type="protein sequence ID" value="SFO62016.1"/>
    <property type="molecule type" value="Genomic_DNA"/>
</dbReference>
<gene>
    <name evidence="5" type="ORF">G3I59_43620</name>
    <name evidence="6" type="ORF">SAMN05421854_102572</name>
</gene>
<dbReference type="Pfam" id="PF00501">
    <property type="entry name" value="AMP-binding"/>
    <property type="match status" value="1"/>
</dbReference>
<dbReference type="Gene3D" id="3.30.300.30">
    <property type="match status" value="1"/>
</dbReference>
<dbReference type="InterPro" id="IPR045851">
    <property type="entry name" value="AMP-bd_C_sf"/>
</dbReference>
<dbReference type="InterPro" id="IPR020845">
    <property type="entry name" value="AMP-binding_CS"/>
</dbReference>
<dbReference type="Proteomes" id="UP000470404">
    <property type="component" value="Unassembled WGS sequence"/>
</dbReference>
<comment type="similarity">
    <text evidence="1">Belongs to the ATP-dependent AMP-binding enzyme family.</text>
</comment>
<keyword evidence="8" id="KW-1185">Reference proteome</keyword>
<dbReference type="OrthoDB" id="9803968at2"/>
<evidence type="ECO:0000256" key="1">
    <source>
        <dbReference type="ARBA" id="ARBA00006432"/>
    </source>
</evidence>
<dbReference type="Gene3D" id="3.40.50.12780">
    <property type="entry name" value="N-terminal domain of ligase-like"/>
    <property type="match status" value="1"/>
</dbReference>
<feature type="domain" description="AMP-dependent synthetase/ligase" evidence="3">
    <location>
        <begin position="28"/>
        <end position="396"/>
    </location>
</feature>
<dbReference type="InterPro" id="IPR025110">
    <property type="entry name" value="AMP-bd_C"/>
</dbReference>
<evidence type="ECO:0000313" key="6">
    <source>
        <dbReference type="EMBL" id="SFO62016.1"/>
    </source>
</evidence>
<dbReference type="EMBL" id="JAAGNC010000209">
    <property type="protein sequence ID" value="NEC62316.1"/>
    <property type="molecule type" value="Genomic_DNA"/>
</dbReference>
<organism evidence="6 7">
    <name type="scientific">Amycolatopsis rubida</name>
    <dbReference type="NCBI Taxonomy" id="112413"/>
    <lineage>
        <taxon>Bacteria</taxon>
        <taxon>Bacillati</taxon>
        <taxon>Actinomycetota</taxon>
        <taxon>Actinomycetes</taxon>
        <taxon>Pseudonocardiales</taxon>
        <taxon>Pseudonocardiaceae</taxon>
        <taxon>Amycolatopsis</taxon>
    </lineage>
</organism>
<proteinExistence type="inferred from homology"/>
<keyword evidence="2 6" id="KW-0436">Ligase</keyword>
<dbReference type="PROSITE" id="PS00455">
    <property type="entry name" value="AMP_BINDING"/>
    <property type="match status" value="1"/>
</dbReference>
<dbReference type="GO" id="GO:0006631">
    <property type="term" value="P:fatty acid metabolic process"/>
    <property type="evidence" value="ECO:0007669"/>
    <property type="project" value="TreeGrafter"/>
</dbReference>
<name>A0A1I5IP94_9PSEU</name>
<evidence type="ECO:0000313" key="8">
    <source>
        <dbReference type="Proteomes" id="UP000470404"/>
    </source>
</evidence>
<dbReference type="InterPro" id="IPR000873">
    <property type="entry name" value="AMP-dep_synth/lig_dom"/>
</dbReference>
<feature type="domain" description="AMP-binding enzyme C-terminal" evidence="4">
    <location>
        <begin position="447"/>
        <end position="524"/>
    </location>
</feature>
<evidence type="ECO:0000256" key="2">
    <source>
        <dbReference type="ARBA" id="ARBA00022598"/>
    </source>
</evidence>
<evidence type="ECO:0000259" key="3">
    <source>
        <dbReference type="Pfam" id="PF00501"/>
    </source>
</evidence>